<comment type="caution">
    <text evidence="8">The sequence shown here is derived from an EMBL/GenBank/DDBJ whole genome shotgun (WGS) entry which is preliminary data.</text>
</comment>
<gene>
    <name evidence="8" type="ORF">GCM10011519_31210</name>
</gene>
<sequence>MTRTGPLVIGHRGASGHRPEHTAAAYRLALRLGADSVELDLLPTRDGVLVCRHDLELSRTTDVARRPELAHLRRTLEVDGEELTGWFVHDLTWAQLSTLRCTERWPRKRPFSASYDGRYPVLPFAKLCDLVDRESERAGRRLGVHAELKHPDFLESSGFCVPELLDALPAEQRERPRLSWMSFDDTVLRRMAARGTRRPLVQLYAKTPKGRHLGDAATYAQAVGVRRKAVLPRENGRVGRSSDLVAKAARRGLDVLVWTHRAENTHLPRSLRVGTSEFGHGLAAEEARLLFEAGVSGLISDVPDVAALGRSKVAGTRAG</sequence>
<evidence type="ECO:0000256" key="4">
    <source>
        <dbReference type="ARBA" id="ARBA00022798"/>
    </source>
</evidence>
<dbReference type="SUPFAM" id="SSF51695">
    <property type="entry name" value="PLC-like phosphodiesterases"/>
    <property type="match status" value="1"/>
</dbReference>
<feature type="domain" description="GP-PDE" evidence="7">
    <location>
        <begin position="6"/>
        <end position="310"/>
    </location>
</feature>
<name>A0A917BUN3_9ACTN</name>
<evidence type="ECO:0000256" key="1">
    <source>
        <dbReference type="ARBA" id="ARBA00007277"/>
    </source>
</evidence>
<dbReference type="GO" id="GO:0042597">
    <property type="term" value="C:periplasmic space"/>
    <property type="evidence" value="ECO:0007669"/>
    <property type="project" value="TreeGrafter"/>
</dbReference>
<comment type="catalytic activity">
    <reaction evidence="6">
        <text>a sn-glycero-3-phosphodiester + H2O = an alcohol + sn-glycerol 3-phosphate + H(+)</text>
        <dbReference type="Rhea" id="RHEA:12969"/>
        <dbReference type="ChEBI" id="CHEBI:15377"/>
        <dbReference type="ChEBI" id="CHEBI:15378"/>
        <dbReference type="ChEBI" id="CHEBI:30879"/>
        <dbReference type="ChEBI" id="CHEBI:57597"/>
        <dbReference type="ChEBI" id="CHEBI:83408"/>
        <dbReference type="EC" id="3.1.4.46"/>
    </reaction>
</comment>
<protein>
    <recommendedName>
        <fullName evidence="2">glycerophosphodiester phosphodiesterase</fullName>
        <ecNumber evidence="2">3.1.4.46</ecNumber>
    </recommendedName>
</protein>
<dbReference type="EC" id="3.1.4.46" evidence="2"/>
<evidence type="ECO:0000256" key="6">
    <source>
        <dbReference type="ARBA" id="ARBA00047512"/>
    </source>
</evidence>
<organism evidence="8 9">
    <name type="scientific">Marmoricola endophyticus</name>
    <dbReference type="NCBI Taxonomy" id="2040280"/>
    <lineage>
        <taxon>Bacteria</taxon>
        <taxon>Bacillati</taxon>
        <taxon>Actinomycetota</taxon>
        <taxon>Actinomycetes</taxon>
        <taxon>Propionibacteriales</taxon>
        <taxon>Nocardioidaceae</taxon>
        <taxon>Marmoricola</taxon>
    </lineage>
</organism>
<reference evidence="8" key="1">
    <citation type="journal article" date="2014" name="Int. J. Syst. Evol. Microbiol.">
        <title>Complete genome sequence of Corynebacterium casei LMG S-19264T (=DSM 44701T), isolated from a smear-ripened cheese.</title>
        <authorList>
            <consortium name="US DOE Joint Genome Institute (JGI-PGF)"/>
            <person name="Walter F."/>
            <person name="Albersmeier A."/>
            <person name="Kalinowski J."/>
            <person name="Ruckert C."/>
        </authorList>
    </citation>
    <scope>NUCLEOTIDE SEQUENCE</scope>
    <source>
        <strain evidence="8">CGMCC 1.16067</strain>
    </source>
</reference>
<keyword evidence="9" id="KW-1185">Reference proteome</keyword>
<dbReference type="PROSITE" id="PS51704">
    <property type="entry name" value="GP_PDE"/>
    <property type="match status" value="1"/>
</dbReference>
<keyword evidence="3" id="KW-0732">Signal</keyword>
<keyword evidence="4" id="KW-0319">Glycerol metabolism</keyword>
<dbReference type="InterPro" id="IPR030395">
    <property type="entry name" value="GP_PDE_dom"/>
</dbReference>
<dbReference type="PANTHER" id="PTHR43620:SF7">
    <property type="entry name" value="GLYCEROPHOSPHODIESTER PHOSPHODIESTERASE GDPD5-RELATED"/>
    <property type="match status" value="1"/>
</dbReference>
<dbReference type="Proteomes" id="UP000649179">
    <property type="component" value="Unassembled WGS sequence"/>
</dbReference>
<reference evidence="8" key="2">
    <citation type="submission" date="2020-09" db="EMBL/GenBank/DDBJ databases">
        <authorList>
            <person name="Sun Q."/>
            <person name="Zhou Y."/>
        </authorList>
    </citation>
    <scope>NUCLEOTIDE SEQUENCE</scope>
    <source>
        <strain evidence="8">CGMCC 1.16067</strain>
    </source>
</reference>
<dbReference type="InterPro" id="IPR017946">
    <property type="entry name" value="PLC-like_Pdiesterase_TIM-brl"/>
</dbReference>
<accession>A0A917BUN3</accession>
<dbReference type="AlphaFoldDB" id="A0A917BUN3"/>
<evidence type="ECO:0000256" key="5">
    <source>
        <dbReference type="ARBA" id="ARBA00022801"/>
    </source>
</evidence>
<dbReference type="GO" id="GO:0008889">
    <property type="term" value="F:glycerophosphodiester phosphodiesterase activity"/>
    <property type="evidence" value="ECO:0007669"/>
    <property type="project" value="UniProtKB-EC"/>
</dbReference>
<dbReference type="Gene3D" id="3.20.20.190">
    <property type="entry name" value="Phosphatidylinositol (PI) phosphodiesterase"/>
    <property type="match status" value="1"/>
</dbReference>
<dbReference type="GO" id="GO:0006629">
    <property type="term" value="P:lipid metabolic process"/>
    <property type="evidence" value="ECO:0007669"/>
    <property type="project" value="InterPro"/>
</dbReference>
<dbReference type="PANTHER" id="PTHR43620">
    <property type="entry name" value="GLYCEROPHOSPHORYL DIESTER PHOSPHODIESTERASE"/>
    <property type="match status" value="1"/>
</dbReference>
<evidence type="ECO:0000313" key="9">
    <source>
        <dbReference type="Proteomes" id="UP000649179"/>
    </source>
</evidence>
<proteinExistence type="inferred from homology"/>
<dbReference type="Pfam" id="PF03009">
    <property type="entry name" value="GDPD"/>
    <property type="match status" value="1"/>
</dbReference>
<dbReference type="GO" id="GO:0006071">
    <property type="term" value="P:glycerol metabolic process"/>
    <property type="evidence" value="ECO:0007669"/>
    <property type="project" value="UniProtKB-KW"/>
</dbReference>
<evidence type="ECO:0000256" key="3">
    <source>
        <dbReference type="ARBA" id="ARBA00022729"/>
    </source>
</evidence>
<evidence type="ECO:0000259" key="7">
    <source>
        <dbReference type="PROSITE" id="PS51704"/>
    </source>
</evidence>
<dbReference type="EMBL" id="BMKQ01000001">
    <property type="protein sequence ID" value="GGF55065.1"/>
    <property type="molecule type" value="Genomic_DNA"/>
</dbReference>
<evidence type="ECO:0000256" key="2">
    <source>
        <dbReference type="ARBA" id="ARBA00012247"/>
    </source>
</evidence>
<keyword evidence="5" id="KW-0378">Hydrolase</keyword>
<comment type="similarity">
    <text evidence="1">Belongs to the glycerophosphoryl diester phosphodiesterase family.</text>
</comment>
<evidence type="ECO:0000313" key="8">
    <source>
        <dbReference type="EMBL" id="GGF55065.1"/>
    </source>
</evidence>